<reference evidence="8 9" key="1">
    <citation type="submission" date="2013-03" db="EMBL/GenBank/DDBJ databases">
        <title>The Genome Sequence of Enterococcus sulfureus ATCC_49903 (PacBio/Illumina hybrid assembly).</title>
        <authorList>
            <consortium name="The Broad Institute Genomics Platform"/>
            <consortium name="The Broad Institute Genome Sequencing Center for Infectious Disease"/>
            <person name="Earl A."/>
            <person name="Russ C."/>
            <person name="Gilmore M."/>
            <person name="Surin D."/>
            <person name="Walker B."/>
            <person name="Young S."/>
            <person name="Zeng Q."/>
            <person name="Gargeya S."/>
            <person name="Fitzgerald M."/>
            <person name="Haas B."/>
            <person name="Abouelleil A."/>
            <person name="Allen A.W."/>
            <person name="Alvarado L."/>
            <person name="Arachchi H.M."/>
            <person name="Berlin A.M."/>
            <person name="Chapman S.B."/>
            <person name="Gainer-Dewar J."/>
            <person name="Goldberg J."/>
            <person name="Griggs A."/>
            <person name="Gujja S."/>
            <person name="Hansen M."/>
            <person name="Howarth C."/>
            <person name="Imamovic A."/>
            <person name="Ireland A."/>
            <person name="Larimer J."/>
            <person name="McCowan C."/>
            <person name="Murphy C."/>
            <person name="Pearson M."/>
            <person name="Poon T.W."/>
            <person name="Priest M."/>
            <person name="Roberts A."/>
            <person name="Saif S."/>
            <person name="Shea T."/>
            <person name="Sisk P."/>
            <person name="Sykes S."/>
            <person name="Wortman J."/>
            <person name="Nusbaum C."/>
            <person name="Birren B."/>
        </authorList>
    </citation>
    <scope>NUCLEOTIDE SEQUENCE [LARGE SCALE GENOMIC DNA]</scope>
    <source>
        <strain evidence="8 9">ATCC 49903</strain>
    </source>
</reference>
<feature type="transmembrane region" description="Helical" evidence="7">
    <location>
        <begin position="173"/>
        <end position="198"/>
    </location>
</feature>
<feature type="transmembrane region" description="Helical" evidence="7">
    <location>
        <begin position="419"/>
        <end position="440"/>
    </location>
</feature>
<feature type="transmembrane region" description="Helical" evidence="7">
    <location>
        <begin position="149"/>
        <end position="167"/>
    </location>
</feature>
<feature type="transmembrane region" description="Helical" evidence="7">
    <location>
        <begin position="12"/>
        <end position="35"/>
    </location>
</feature>
<evidence type="ECO:0000256" key="1">
    <source>
        <dbReference type="ARBA" id="ARBA00004651"/>
    </source>
</evidence>
<feature type="transmembrane region" description="Helical" evidence="7">
    <location>
        <begin position="384"/>
        <end position="407"/>
    </location>
</feature>
<feature type="transmembrane region" description="Helical" evidence="7">
    <location>
        <begin position="446"/>
        <end position="467"/>
    </location>
</feature>
<evidence type="ECO:0000256" key="6">
    <source>
        <dbReference type="ARBA" id="ARBA00023136"/>
    </source>
</evidence>
<feature type="transmembrane region" description="Helical" evidence="7">
    <location>
        <begin position="47"/>
        <end position="70"/>
    </location>
</feature>
<keyword evidence="6 7" id="KW-0472">Membrane</keyword>
<dbReference type="PANTHER" id="PTHR30250">
    <property type="entry name" value="PST FAMILY PREDICTED COLANIC ACID TRANSPORTER"/>
    <property type="match status" value="1"/>
</dbReference>
<feature type="transmembrane region" description="Helical" evidence="7">
    <location>
        <begin position="323"/>
        <end position="348"/>
    </location>
</feature>
<feature type="transmembrane region" description="Helical" evidence="7">
    <location>
        <begin position="82"/>
        <end position="106"/>
    </location>
</feature>
<dbReference type="InterPro" id="IPR050833">
    <property type="entry name" value="Poly_Biosynth_Transport"/>
</dbReference>
<proteinExistence type="inferred from homology"/>
<comment type="subcellular location">
    <subcellularLocation>
        <location evidence="1">Cell membrane</location>
        <topology evidence="1">Multi-pass membrane protein</topology>
    </subcellularLocation>
</comment>
<gene>
    <name evidence="8" type="ORF">I573_00232</name>
</gene>
<dbReference type="AlphaFoldDB" id="S0PFH2"/>
<feature type="transmembrane region" description="Helical" evidence="7">
    <location>
        <begin position="290"/>
        <end position="317"/>
    </location>
</feature>
<comment type="similarity">
    <text evidence="2">Belongs to the polysaccharide synthase family.</text>
</comment>
<feature type="transmembrane region" description="Helical" evidence="7">
    <location>
        <begin position="118"/>
        <end position="137"/>
    </location>
</feature>
<keyword evidence="5 7" id="KW-1133">Transmembrane helix</keyword>
<organism evidence="8 9">
    <name type="scientific">Enterococcus sulfureus ATCC 49903</name>
    <dbReference type="NCBI Taxonomy" id="1140003"/>
    <lineage>
        <taxon>Bacteria</taxon>
        <taxon>Bacillati</taxon>
        <taxon>Bacillota</taxon>
        <taxon>Bacilli</taxon>
        <taxon>Lactobacillales</taxon>
        <taxon>Enterococcaceae</taxon>
        <taxon>Enterococcus</taxon>
    </lineage>
</organism>
<evidence type="ECO:0000256" key="7">
    <source>
        <dbReference type="SAM" id="Phobius"/>
    </source>
</evidence>
<dbReference type="Proteomes" id="UP000015961">
    <property type="component" value="Unassembled WGS sequence"/>
</dbReference>
<dbReference type="eggNOG" id="COG2244">
    <property type="taxonomic scope" value="Bacteria"/>
</dbReference>
<dbReference type="PATRIC" id="fig|1140003.3.peg.232"/>
<evidence type="ECO:0000313" key="9">
    <source>
        <dbReference type="Proteomes" id="UP000015961"/>
    </source>
</evidence>
<evidence type="ECO:0008006" key="10">
    <source>
        <dbReference type="Google" id="ProtNLM"/>
    </source>
</evidence>
<dbReference type="STRING" id="1140003.OMY_00237"/>
<evidence type="ECO:0000256" key="3">
    <source>
        <dbReference type="ARBA" id="ARBA00022475"/>
    </source>
</evidence>
<name>S0PFH2_9ENTE</name>
<keyword evidence="9" id="KW-1185">Reference proteome</keyword>
<sequence>MEVFSINSSLKNGFFYTAIGKFSLVFTNLLVNAILSRILTPSEYGVVAIVQVFILFFQILVEAGIGPAIIQNKNLNNKEISILFNYSIIFAFILSMFFGFFGIVLAKIYQNNIYLNLSWVQSIAIFFNGLNVVPSAILNKNKQFKTINFNQILSSFFSGLIGIFFAIKGYGVYSLVFSAIGLSFLFFILNFIRASIVLTKKLDTIVMRKILGFSIYQFSFNFINYFSRNSDNILIGKFLGPIDLGNYSKAYQLLMMPNSVLLGIINPVLQPVLSDYQDDVETIKKTYLKIVRFLALIGISLSVFLSLFSKSIIYFIFGKQWGLAVFPFQILATTVWIQMTLSSTGAIFQSRNKTKDLFLTGLLSAIILVGSISIGILTNDLNKLSIILTVGFYINYFVNFSLVMKLALDDNLFTLLKELRIPILIGFIEFLVLYVTKFILPSSLNVFIDLLISGVIFVIIFAILLFVTGEYKKILLLLSKE</sequence>
<dbReference type="CDD" id="cd13127">
    <property type="entry name" value="MATE_tuaB_like"/>
    <property type="match status" value="1"/>
</dbReference>
<protein>
    <recommendedName>
        <fullName evidence="10">Polysaccharide biosynthesis protein C-terminal domain-containing protein</fullName>
    </recommendedName>
</protein>
<evidence type="ECO:0000313" key="8">
    <source>
        <dbReference type="EMBL" id="EOT87176.1"/>
    </source>
</evidence>
<dbReference type="OrthoDB" id="9770347at2"/>
<dbReference type="Pfam" id="PF13440">
    <property type="entry name" value="Polysacc_synt_3"/>
    <property type="match status" value="1"/>
</dbReference>
<keyword evidence="3" id="KW-1003">Cell membrane</keyword>
<keyword evidence="4 7" id="KW-0812">Transmembrane</keyword>
<dbReference type="EMBL" id="ASWO01000001">
    <property type="protein sequence ID" value="EOT87176.1"/>
    <property type="molecule type" value="Genomic_DNA"/>
</dbReference>
<evidence type="ECO:0000256" key="4">
    <source>
        <dbReference type="ARBA" id="ARBA00022692"/>
    </source>
</evidence>
<dbReference type="GO" id="GO:0005886">
    <property type="term" value="C:plasma membrane"/>
    <property type="evidence" value="ECO:0007669"/>
    <property type="project" value="UniProtKB-SubCell"/>
</dbReference>
<dbReference type="PANTHER" id="PTHR30250:SF10">
    <property type="entry name" value="LIPOPOLYSACCHARIDE BIOSYNTHESIS PROTEIN WZXC"/>
    <property type="match status" value="1"/>
</dbReference>
<evidence type="ECO:0000256" key="5">
    <source>
        <dbReference type="ARBA" id="ARBA00022989"/>
    </source>
</evidence>
<feature type="transmembrane region" description="Helical" evidence="7">
    <location>
        <begin position="357"/>
        <end position="378"/>
    </location>
</feature>
<comment type="caution">
    <text evidence="8">The sequence shown here is derived from an EMBL/GenBank/DDBJ whole genome shotgun (WGS) entry which is preliminary data.</text>
</comment>
<evidence type="ECO:0000256" key="2">
    <source>
        <dbReference type="ARBA" id="ARBA00007430"/>
    </source>
</evidence>
<accession>S0PFH2</accession>